<evidence type="ECO:0000259" key="2">
    <source>
        <dbReference type="PROSITE" id="PS51397"/>
    </source>
</evidence>
<dbReference type="Pfam" id="PF08325">
    <property type="entry name" value="WLM"/>
    <property type="match status" value="1"/>
</dbReference>
<dbReference type="GeneID" id="17040803"/>
<dbReference type="PANTHER" id="PTHR46622">
    <property type="entry name" value="DNA-DEPENDENT METALLOPROTEASE WSS1"/>
    <property type="match status" value="1"/>
</dbReference>
<evidence type="ECO:0000256" key="1">
    <source>
        <dbReference type="SAM" id="MobiDB-lite"/>
    </source>
</evidence>
<dbReference type="GO" id="GO:0008237">
    <property type="term" value="F:metallopeptidase activity"/>
    <property type="evidence" value="ECO:0007669"/>
    <property type="project" value="TreeGrafter"/>
</dbReference>
<dbReference type="GO" id="GO:0005634">
    <property type="term" value="C:nucleus"/>
    <property type="evidence" value="ECO:0007669"/>
    <property type="project" value="TreeGrafter"/>
</dbReference>
<keyword evidence="4" id="KW-1185">Reference proteome</keyword>
<gene>
    <name evidence="3" type="ORF">COCSUDRAFT_66409</name>
</gene>
<dbReference type="KEGG" id="csl:COCSUDRAFT_66409"/>
<dbReference type="AlphaFoldDB" id="I0YWP7"/>
<feature type="region of interest" description="Disordered" evidence="1">
    <location>
        <begin position="406"/>
        <end position="478"/>
    </location>
</feature>
<protein>
    <submittedName>
        <fullName evidence="3">WLM-domain-containing protein</fullName>
    </submittedName>
</protein>
<dbReference type="InterPro" id="IPR053000">
    <property type="entry name" value="WSS1-like_metalloprotease"/>
</dbReference>
<evidence type="ECO:0000313" key="3">
    <source>
        <dbReference type="EMBL" id="EIE22816.1"/>
    </source>
</evidence>
<comment type="caution">
    <text evidence="3">The sequence shown here is derived from an EMBL/GenBank/DDBJ whole genome shotgun (WGS) entry which is preliminary data.</text>
</comment>
<feature type="compositionally biased region" description="Basic residues" evidence="1">
    <location>
        <begin position="499"/>
        <end position="508"/>
    </location>
</feature>
<organism evidence="3 4">
    <name type="scientific">Coccomyxa subellipsoidea (strain C-169)</name>
    <name type="common">Green microalga</name>
    <dbReference type="NCBI Taxonomy" id="574566"/>
    <lineage>
        <taxon>Eukaryota</taxon>
        <taxon>Viridiplantae</taxon>
        <taxon>Chlorophyta</taxon>
        <taxon>core chlorophytes</taxon>
        <taxon>Trebouxiophyceae</taxon>
        <taxon>Trebouxiophyceae incertae sedis</taxon>
        <taxon>Coccomyxaceae</taxon>
        <taxon>Coccomyxa</taxon>
        <taxon>Coccomyxa subellipsoidea</taxon>
    </lineage>
</organism>
<name>I0YWP7_COCSC</name>
<reference evidence="3 4" key="1">
    <citation type="journal article" date="2012" name="Genome Biol.">
        <title>The genome of the polar eukaryotic microalga coccomyxa subellipsoidea reveals traits of cold adaptation.</title>
        <authorList>
            <person name="Blanc G."/>
            <person name="Agarkova I."/>
            <person name="Grimwood J."/>
            <person name="Kuo A."/>
            <person name="Brueggeman A."/>
            <person name="Dunigan D."/>
            <person name="Gurnon J."/>
            <person name="Ladunga I."/>
            <person name="Lindquist E."/>
            <person name="Lucas S."/>
            <person name="Pangilinan J."/>
            <person name="Proschold T."/>
            <person name="Salamov A."/>
            <person name="Schmutz J."/>
            <person name="Weeks D."/>
            <person name="Yamada T."/>
            <person name="Claverie J.M."/>
            <person name="Grigoriev I."/>
            <person name="Van Etten J."/>
            <person name="Lomsadze A."/>
            <person name="Borodovsky M."/>
        </authorList>
    </citation>
    <scope>NUCLEOTIDE SEQUENCE [LARGE SCALE GENOMIC DNA]</scope>
    <source>
        <strain evidence="3 4">C-169</strain>
    </source>
</reference>
<sequence>MMPVHPSLDPYRVCDIRCDISQKDSSKAKELLERVAKQVQPVMRKHSWSVPLLSELYSCNSRVWGLNIGGGGGTTKEIKLRLRESGSSASFLSYDFILGTMLHELVHNVHGPHNATFYALLDKINDELDEFIAKGITGTGEGFDAPSMGRLGAGGFGGHNPSPALLRNKMLQAAEARARTGNLMQKGPHRLGGISQNLTPQQEALGSASAQSSAAAIAATGPHHVLYKENAVTGETAPPSSTDLLLADDTRVWEPLRPIWQRLRLATICQLWAAYQRGHHQPDAHTSPGQLAVRILSSCIKALLADWRIATAYIQLRKLTEDHPAQGFRLSIVFHDWLRGRDPTLSREQFIARWRHRGVLCTMDALPDAQPVVRWSAQYPIAATELLAPSPFASAEWGLKHAAPSTEYHRSKDPPSSALHGPWGAPSTRETLASPPSVAGGRGHSKAVTAKQMSIPRPGGSVVGPATSGDQDRSAEAPSLAKAGHLFKAKAGHLFKVKAGRRTPRWHQRAVNSSRLSVGLRPRSQSLSTPADSRMLAVASCQSARRAFLQEDAGCELPGRCVGVRLMTAELVGGPELADGADEELAVKQSSGRDALPPVEMGSVNDPPHMRPRCGLPGSGRGGVHCRGVADPDEALPGKRLPVGGCELPVEEERLAEDRVVAELVWLRVTAWRLLHGQLFVGGFARHVHRADPAGHVCPHPSCAGQLATLTHVFIICPLAAGVWDWFAATWAAVTGDDAPPRSADLLLADDTRIWGPPRQLRQLWDRLRLATICQLWAAYQRGRHQPDAAAITPGAVAARILSSCKKALLADWRLATVNVRQTAGVLSDWLRGRDPMITREQFAARWCHRAVLCALEELPGAQPVIHWSAQHPVPLPA</sequence>
<dbReference type="OrthoDB" id="261960at2759"/>
<dbReference type="InterPro" id="IPR013536">
    <property type="entry name" value="WLM_dom"/>
</dbReference>
<proteinExistence type="predicted"/>
<accession>I0YWP7</accession>
<dbReference type="EMBL" id="AGSI01000009">
    <property type="protein sequence ID" value="EIE22816.1"/>
    <property type="molecule type" value="Genomic_DNA"/>
</dbReference>
<dbReference type="STRING" id="574566.I0YWP7"/>
<feature type="domain" description="WLM" evidence="2">
    <location>
        <begin position="4"/>
        <end position="179"/>
    </location>
</feature>
<evidence type="ECO:0000313" key="4">
    <source>
        <dbReference type="Proteomes" id="UP000007264"/>
    </source>
</evidence>
<dbReference type="eggNOG" id="KOG1558">
    <property type="taxonomic scope" value="Eukaryota"/>
</dbReference>
<feature type="region of interest" description="Disordered" evidence="1">
    <location>
        <begin position="582"/>
        <end position="610"/>
    </location>
</feature>
<dbReference type="PANTHER" id="PTHR46622:SF1">
    <property type="entry name" value="DNA-DEPENDENT METALLOPROTEASE WSS1"/>
    <property type="match status" value="1"/>
</dbReference>
<feature type="region of interest" description="Disordered" evidence="1">
    <location>
        <begin position="499"/>
        <end position="531"/>
    </location>
</feature>
<dbReference type="MEROPS" id="M80.A01"/>
<dbReference type="RefSeq" id="XP_005647360.1">
    <property type="nucleotide sequence ID" value="XM_005647303.1"/>
</dbReference>
<dbReference type="GO" id="GO:0006281">
    <property type="term" value="P:DNA repair"/>
    <property type="evidence" value="ECO:0007669"/>
    <property type="project" value="TreeGrafter"/>
</dbReference>
<dbReference type="Proteomes" id="UP000007264">
    <property type="component" value="Unassembled WGS sequence"/>
</dbReference>
<dbReference type="PROSITE" id="PS51397">
    <property type="entry name" value="WLM"/>
    <property type="match status" value="1"/>
</dbReference>